<dbReference type="AlphaFoldDB" id="A0A2S6C3Q5"/>
<dbReference type="InterPro" id="IPR036291">
    <property type="entry name" value="NAD(P)-bd_dom_sf"/>
</dbReference>
<proteinExistence type="inferred from homology"/>
<feature type="region of interest" description="Disordered" evidence="3">
    <location>
        <begin position="442"/>
        <end position="462"/>
    </location>
</feature>
<dbReference type="PANTHER" id="PTHR10366">
    <property type="entry name" value="NAD DEPENDENT EPIMERASE/DEHYDRATASE"/>
    <property type="match status" value="1"/>
</dbReference>
<dbReference type="Proteomes" id="UP000237631">
    <property type="component" value="Unassembled WGS sequence"/>
</dbReference>
<sequence>MHPVTSPELRELLDANFVTAQVVTAVFLPLLQRDKNKRIIHISSETESVASIGRFRATPAHSYKISKTAMNMSTVVSAVEHEDIVVIAISLEWLKADLAGPAADLPVEVGVASVLNKILKAEKSASGKLCTIRVVSWENKKMFNKFFLSTMAAHNDNALPAGSLILVTGINGYVASHVADQLLRRGYHVRGTARSEAKLDAILKTLRARNPGAVVEGVVIEDMQAEGAFSEAIQSVAGVAHLAADLSMSPDPNVVIPATVTGVKRALEAAAATSTVKRVVYTSSVVSLPGFAPGVAGQITADDWNEEAVKAAWVPPPYDASRILAVYSASKTESEQEAWKYVKEQKPSFVFNTVLPALVWGPVLEGANMSSAGYIYGVLGGDEGAIQFYRNFPVVGWHSDVEDSAVLHVAALLDEDVKGERVFAFGEPFSYQKLIDTAKKINPSKTDYPEPTPGDQENRVTVDTSRAVELLKKYGRNGFKSLEQSTLDQVSKK</sequence>
<evidence type="ECO:0000256" key="2">
    <source>
        <dbReference type="ARBA" id="ARBA00023445"/>
    </source>
</evidence>
<feature type="domain" description="NAD-dependent epimerase/dehydratase" evidence="4">
    <location>
        <begin position="165"/>
        <end position="350"/>
    </location>
</feature>
<dbReference type="InterPro" id="IPR050425">
    <property type="entry name" value="NAD(P)_dehydrat-like"/>
</dbReference>
<reference evidence="6" key="1">
    <citation type="journal article" date="2017" name="bioRxiv">
        <title>Conservation of a gene cluster reveals novel cercosporin biosynthetic mechanisms and extends production to the genus Colletotrichum.</title>
        <authorList>
            <person name="de Jonge R."/>
            <person name="Ebert M.K."/>
            <person name="Huitt-Roehl C.R."/>
            <person name="Pal P."/>
            <person name="Suttle J.C."/>
            <person name="Spanner R.E."/>
            <person name="Neubauer J.D."/>
            <person name="Jurick W.M.II."/>
            <person name="Stott K.A."/>
            <person name="Secor G.A."/>
            <person name="Thomma B.P.H.J."/>
            <person name="Van de Peer Y."/>
            <person name="Townsend C.A."/>
            <person name="Bolton M.D."/>
        </authorList>
    </citation>
    <scope>NUCLEOTIDE SEQUENCE [LARGE SCALE GENOMIC DNA]</scope>
    <source>
        <strain evidence="6">CBS538.71</strain>
    </source>
</reference>
<dbReference type="InterPro" id="IPR001509">
    <property type="entry name" value="Epimerase_deHydtase"/>
</dbReference>
<evidence type="ECO:0000256" key="3">
    <source>
        <dbReference type="SAM" id="MobiDB-lite"/>
    </source>
</evidence>
<comment type="similarity">
    <text evidence="2">Belongs to the NAD(P)-dependent epimerase/dehydratase family. Dihydroflavonol-4-reductase subfamily.</text>
</comment>
<keyword evidence="1" id="KW-0560">Oxidoreductase</keyword>
<dbReference type="Gene3D" id="3.40.50.720">
    <property type="entry name" value="NAD(P)-binding Rossmann-like Domain"/>
    <property type="match status" value="2"/>
</dbReference>
<keyword evidence="6" id="KW-1185">Reference proteome</keyword>
<dbReference type="EMBL" id="PNEN01000567">
    <property type="protein sequence ID" value="PPJ54336.1"/>
    <property type="molecule type" value="Genomic_DNA"/>
</dbReference>
<evidence type="ECO:0000256" key="1">
    <source>
        <dbReference type="ARBA" id="ARBA00023002"/>
    </source>
</evidence>
<evidence type="ECO:0000313" key="5">
    <source>
        <dbReference type="EMBL" id="PPJ54336.1"/>
    </source>
</evidence>
<accession>A0A2S6C3Q5</accession>
<evidence type="ECO:0000259" key="4">
    <source>
        <dbReference type="Pfam" id="PF01370"/>
    </source>
</evidence>
<dbReference type="OrthoDB" id="2735536at2759"/>
<dbReference type="PANTHER" id="PTHR10366:SF562">
    <property type="entry name" value="ALDEHYDE REDUCTASE II (AFU_ORTHOLOGUE AFUA_1G11360)"/>
    <property type="match status" value="1"/>
</dbReference>
<dbReference type="STRING" id="357750.A0A2S6C3Q5"/>
<dbReference type="Pfam" id="PF01370">
    <property type="entry name" value="Epimerase"/>
    <property type="match status" value="1"/>
</dbReference>
<organism evidence="5 6">
    <name type="scientific">Cercospora berteroae</name>
    <dbReference type="NCBI Taxonomy" id="357750"/>
    <lineage>
        <taxon>Eukaryota</taxon>
        <taxon>Fungi</taxon>
        <taxon>Dikarya</taxon>
        <taxon>Ascomycota</taxon>
        <taxon>Pezizomycotina</taxon>
        <taxon>Dothideomycetes</taxon>
        <taxon>Dothideomycetidae</taxon>
        <taxon>Mycosphaerellales</taxon>
        <taxon>Mycosphaerellaceae</taxon>
        <taxon>Cercospora</taxon>
    </lineage>
</organism>
<gene>
    <name evidence="5" type="ORF">CBER1_06119</name>
</gene>
<evidence type="ECO:0000313" key="6">
    <source>
        <dbReference type="Proteomes" id="UP000237631"/>
    </source>
</evidence>
<protein>
    <recommendedName>
        <fullName evidence="4">NAD-dependent epimerase/dehydratase domain-containing protein</fullName>
    </recommendedName>
</protein>
<dbReference type="SUPFAM" id="SSF51735">
    <property type="entry name" value="NAD(P)-binding Rossmann-fold domains"/>
    <property type="match status" value="2"/>
</dbReference>
<comment type="caution">
    <text evidence="5">The sequence shown here is derived from an EMBL/GenBank/DDBJ whole genome shotgun (WGS) entry which is preliminary data.</text>
</comment>
<dbReference type="GO" id="GO:0016616">
    <property type="term" value="F:oxidoreductase activity, acting on the CH-OH group of donors, NAD or NADP as acceptor"/>
    <property type="evidence" value="ECO:0007669"/>
    <property type="project" value="TreeGrafter"/>
</dbReference>
<name>A0A2S6C3Q5_9PEZI</name>